<reference evidence="2" key="1">
    <citation type="submission" date="2016-10" db="EMBL/GenBank/DDBJ databases">
        <authorList>
            <person name="Varghese N."/>
            <person name="Submissions S."/>
        </authorList>
    </citation>
    <scope>NUCLEOTIDE SEQUENCE [LARGE SCALE GENOMIC DNA]</scope>
    <source>
        <strain evidence="2">Z-7934</strain>
    </source>
</reference>
<keyword evidence="2" id="KW-1185">Reference proteome</keyword>
<dbReference type="AlphaFoldDB" id="A0A1I3ESI8"/>
<keyword evidence="1" id="KW-0418">Kinase</keyword>
<accession>A0A1I3ESI8</accession>
<keyword evidence="1" id="KW-0808">Transferase</keyword>
<dbReference type="InterPro" id="IPR010327">
    <property type="entry name" value="FldB/FldC_alpha/beta"/>
</dbReference>
<dbReference type="Pfam" id="PF06050">
    <property type="entry name" value="HGD-D"/>
    <property type="match status" value="1"/>
</dbReference>
<protein>
    <submittedName>
        <fullName evidence="1">Predicted nucleotide-binding protein, sugar kinase/HSP70/actin superfamily</fullName>
    </submittedName>
</protein>
<dbReference type="GO" id="GO:0016301">
    <property type="term" value="F:kinase activity"/>
    <property type="evidence" value="ECO:0007669"/>
    <property type="project" value="UniProtKB-KW"/>
</dbReference>
<organism evidence="1 2">
    <name type="scientific">Tindallia magadiensis</name>
    <dbReference type="NCBI Taxonomy" id="69895"/>
    <lineage>
        <taxon>Bacteria</taxon>
        <taxon>Bacillati</taxon>
        <taxon>Bacillota</taxon>
        <taxon>Clostridia</taxon>
        <taxon>Peptostreptococcales</taxon>
        <taxon>Tindalliaceae</taxon>
        <taxon>Tindallia</taxon>
    </lineage>
</organism>
<dbReference type="STRING" id="69895.SAMN05192551_105148"/>
<dbReference type="PANTHER" id="PTHR32329">
    <property type="entry name" value="BIFUNCTIONAL PROTEIN [INCLUDES 2-HYDROXYACYL-COA DEHYDRATASE (N-TER) AND ITS ACTIVATOR DOMAIN (C_TERM)-RELATED"/>
    <property type="match status" value="1"/>
</dbReference>
<sequence>MSNHKQRISFPHVGNYWVPLKYLFTEGMGVDYVVPPAITKKTLDIGSQHSPDFVCTPFKYNLGNYIETIEAGANTLVQTGGVCRLGYYGELHEQILSDLGYEVQFVNTARASFPRPVTMYHLFKEVNPEMTIKQIGKAIPVFLKMIEYTDELEDYIRKNIGFEVTEGSLQQVYQHFLLELQQVKDKRQLKALFTSCKKELLQVKLNLPATTFRVGIVGEYYTIMEPFSNHFIEKELAKMGIVVDRWMNITNSIIRPPEKEVRKRIKPYVKYNMGATSMYTVHKALDFAKKGYDGIIHVKSFGCTPEMDAIPVLQNISEDYKIPVLYFSFDTQTSDTGIQTRLEAFYDMIVMRNEAKV</sequence>
<dbReference type="Gene3D" id="3.40.50.11900">
    <property type="match status" value="1"/>
</dbReference>
<name>A0A1I3ESI8_9FIRM</name>
<dbReference type="PANTHER" id="PTHR32329:SF2">
    <property type="entry name" value="BIFUNCTIONAL PROTEIN [INCLUDES 2-HYDROXYACYL-COA DEHYDRATASE (N-TER) AND ITS ACTIVATOR DOMAIN (C_TERM)"/>
    <property type="match status" value="1"/>
</dbReference>
<dbReference type="OrthoDB" id="9780120at2"/>
<evidence type="ECO:0000313" key="2">
    <source>
        <dbReference type="Proteomes" id="UP000199287"/>
    </source>
</evidence>
<dbReference type="RefSeq" id="WP_093372099.1">
    <property type="nucleotide sequence ID" value="NZ_FOQA01000005.1"/>
</dbReference>
<gene>
    <name evidence="1" type="ORF">SAMN05192551_105148</name>
</gene>
<proteinExistence type="predicted"/>
<evidence type="ECO:0000313" key="1">
    <source>
        <dbReference type="EMBL" id="SFI01912.1"/>
    </source>
</evidence>
<dbReference type="EMBL" id="FOQA01000005">
    <property type="protein sequence ID" value="SFI01912.1"/>
    <property type="molecule type" value="Genomic_DNA"/>
</dbReference>
<dbReference type="Proteomes" id="UP000199287">
    <property type="component" value="Unassembled WGS sequence"/>
</dbReference>
<dbReference type="InterPro" id="IPR051805">
    <property type="entry name" value="Dehydratase_Activator_Redct"/>
</dbReference>